<dbReference type="GO" id="GO:0017057">
    <property type="term" value="F:6-phosphogluconolactonase activity"/>
    <property type="evidence" value="ECO:0007669"/>
    <property type="project" value="InterPro"/>
</dbReference>
<evidence type="ECO:0000256" key="4">
    <source>
        <dbReference type="ARBA" id="ARBA00022857"/>
    </source>
</evidence>
<feature type="non-terminal residue" evidence="11">
    <location>
        <position position="1"/>
    </location>
</feature>
<name>A0A9K3CT02_9EUKA</name>
<dbReference type="OrthoDB" id="60984at2759"/>
<feature type="domain" description="Glucose-6-phosphate dehydrogenase C-terminal" evidence="10">
    <location>
        <begin position="395"/>
        <end position="473"/>
    </location>
</feature>
<dbReference type="Gene3D" id="3.40.50.720">
    <property type="entry name" value="NAD(P)-binding Rossmann-like Domain"/>
    <property type="match status" value="2"/>
</dbReference>
<reference evidence="11 12" key="1">
    <citation type="journal article" date="2018" name="PLoS ONE">
        <title>The draft genome of Kipferlia bialata reveals reductive genome evolution in fornicate parasites.</title>
        <authorList>
            <person name="Tanifuji G."/>
            <person name="Takabayashi S."/>
            <person name="Kume K."/>
            <person name="Takagi M."/>
            <person name="Nakayama T."/>
            <person name="Kamikawa R."/>
            <person name="Inagaki Y."/>
            <person name="Hashimoto T."/>
        </authorList>
    </citation>
    <scope>NUCLEOTIDE SEQUENCE [LARGE SCALE GENOMIC DNA]</scope>
    <source>
        <strain evidence="11">NY0173</strain>
    </source>
</reference>
<organism evidence="11 12">
    <name type="scientific">Kipferlia bialata</name>
    <dbReference type="NCBI Taxonomy" id="797122"/>
    <lineage>
        <taxon>Eukaryota</taxon>
        <taxon>Metamonada</taxon>
        <taxon>Carpediemonas-like organisms</taxon>
        <taxon>Kipferlia</taxon>
    </lineage>
</organism>
<feature type="domain" description="Glucose-6-phosphate dehydrogenase NAD-binding" evidence="8">
    <location>
        <begin position="14"/>
        <end position="145"/>
    </location>
</feature>
<dbReference type="InterPro" id="IPR006148">
    <property type="entry name" value="Glc/Gal-6P_isomerase"/>
</dbReference>
<dbReference type="SUPFAM" id="SSF51735">
    <property type="entry name" value="NAD(P)-binding Rossmann-fold domains"/>
    <property type="match status" value="1"/>
</dbReference>
<keyword evidence="5" id="KW-0560">Oxidoreductase</keyword>
<gene>
    <name evidence="11" type="ORF">KIPB_002879</name>
</gene>
<evidence type="ECO:0000256" key="5">
    <source>
        <dbReference type="ARBA" id="ARBA00023002"/>
    </source>
</evidence>
<evidence type="ECO:0000256" key="1">
    <source>
        <dbReference type="ARBA" id="ARBA00004937"/>
    </source>
</evidence>
<evidence type="ECO:0000256" key="2">
    <source>
        <dbReference type="ARBA" id="ARBA00013019"/>
    </source>
</evidence>
<dbReference type="PANTHER" id="PTHR23429:SF0">
    <property type="entry name" value="GLUCOSE-6-PHOSPHATE 1-DEHYDROGENASE"/>
    <property type="match status" value="1"/>
</dbReference>
<dbReference type="PRINTS" id="PR00079">
    <property type="entry name" value="G6PDHDRGNASE"/>
</dbReference>
<dbReference type="GO" id="GO:0006006">
    <property type="term" value="P:glucose metabolic process"/>
    <property type="evidence" value="ECO:0007669"/>
    <property type="project" value="UniProtKB-KW"/>
</dbReference>
<dbReference type="NCBIfam" id="TIGR01198">
    <property type="entry name" value="pgl"/>
    <property type="match status" value="1"/>
</dbReference>
<dbReference type="Pfam" id="PF02781">
    <property type="entry name" value="G6PD_C"/>
    <property type="match status" value="2"/>
</dbReference>
<dbReference type="GO" id="GO:0004345">
    <property type="term" value="F:glucose-6-phosphate dehydrogenase activity"/>
    <property type="evidence" value="ECO:0007669"/>
    <property type="project" value="UniProtKB-EC"/>
</dbReference>
<dbReference type="Pfam" id="PF01182">
    <property type="entry name" value="Glucosamine_iso"/>
    <property type="match status" value="1"/>
</dbReference>
<feature type="region of interest" description="Disordered" evidence="7">
    <location>
        <begin position="350"/>
        <end position="375"/>
    </location>
</feature>
<protein>
    <recommendedName>
        <fullName evidence="2">glucose-6-phosphate dehydrogenase (NADP(+))</fullName>
        <ecNumber evidence="2">1.1.1.49</ecNumber>
    </recommendedName>
</protein>
<keyword evidence="3" id="KW-0313">Glucose metabolism</keyword>
<accession>A0A9K3CT02</accession>
<evidence type="ECO:0000313" key="11">
    <source>
        <dbReference type="EMBL" id="GIQ81848.1"/>
    </source>
</evidence>
<evidence type="ECO:0000313" key="12">
    <source>
        <dbReference type="Proteomes" id="UP000265618"/>
    </source>
</evidence>
<dbReference type="Proteomes" id="UP000265618">
    <property type="component" value="Unassembled WGS sequence"/>
</dbReference>
<dbReference type="InterPro" id="IPR036291">
    <property type="entry name" value="NAD(P)-bd_dom_sf"/>
</dbReference>
<comment type="caution">
    <text evidence="11">The sequence shown here is derived from an EMBL/GenBank/DDBJ whole genome shotgun (WGS) entry which is preliminary data.</text>
</comment>
<keyword evidence="6" id="KW-0119">Carbohydrate metabolism</keyword>
<sequence length="752" mass="83468">QKMKMGVKAHSRLAVGDCSMWEDFEWRLQYTPIDGYDDAPSFKRLARVVRALEGEEPGEPIVKEGEDLPPRRLLFYLATPPNVYMPIVKHLADAGLNDRATIIIEKPFGTNEASAIQLTKHIQRHWDMDRVLPIDHYLGKGTAMNIMVFRWGNALFEPLWNRDHISRVEVTVEETVDVGTRGGYYDGSGCLRDMIQNHLMQLMCFVAMESPADMSPKSLRAEKHKLLSSITVPQGKDALLGQYMGYQDVQGVEPGSTTPTACSIRLAVENWRWKDVPFILQTCKAGKEARSFIDVFFKPVPMSLFGNKTKPNRIRISIQPKETIEVFFCSLASGSDDGNPGYSCPTPMSPVTPKIHTPKNMPARAATPKRKMSKHKGMIRAPTLAGPLDTSCGCKVSDPTSSIQTRQATMTFSFKEEGVTLPSAYERLLYDAQKGDFTLFPTPEESQDSWKLLDGLIAASASIPVTVYPKGELKFDQPDGVLTTMEARSHIRKHIHQTRAGLAKGACGAFIREANYAAHKRGVFHFMAAGGTTPQEAYEQIALRHDEVDWTKVHVWFGDERNVPCTSAKSNYHMVHEALLSKIPLFSSDGYGLKRPHPNVHAIIGPNDGEDERDQPGDRATRVAEQYCRTFKSHALTDGRCRANIRMDLVWLGMGADGHTVSLFPGSAAVREDTKQFVAYKVPQLGQWRISVTRKVLAAARHTMVLLAGAEKSMKLSQVLTGPIQPNLLPLLAAFPKDGKITVVADAEAGLD</sequence>
<dbReference type="CDD" id="cd01400">
    <property type="entry name" value="6PGL"/>
    <property type="match status" value="1"/>
</dbReference>
<comment type="pathway">
    <text evidence="1">Carbohydrate degradation; pentose phosphate pathway; D-ribulose 5-phosphate from D-glucose 6-phosphate (oxidative stage): step 1/3.</text>
</comment>
<dbReference type="InterPro" id="IPR005900">
    <property type="entry name" value="6-phosphogluconolactonase_DevB"/>
</dbReference>
<feature type="domain" description="Glucose-6-phosphate dehydrogenase C-terminal" evidence="10">
    <location>
        <begin position="147"/>
        <end position="329"/>
    </location>
</feature>
<dbReference type="InterPro" id="IPR001282">
    <property type="entry name" value="G6P_DH"/>
</dbReference>
<dbReference type="EMBL" id="BDIP01000514">
    <property type="protein sequence ID" value="GIQ81848.1"/>
    <property type="molecule type" value="Genomic_DNA"/>
</dbReference>
<keyword evidence="12" id="KW-1185">Reference proteome</keyword>
<dbReference type="Pfam" id="PF00479">
    <property type="entry name" value="G6PD_N"/>
    <property type="match status" value="1"/>
</dbReference>
<evidence type="ECO:0000256" key="7">
    <source>
        <dbReference type="SAM" id="MobiDB-lite"/>
    </source>
</evidence>
<evidence type="ECO:0000259" key="8">
    <source>
        <dbReference type="Pfam" id="PF00479"/>
    </source>
</evidence>
<dbReference type="GO" id="GO:0050661">
    <property type="term" value="F:NADP binding"/>
    <property type="evidence" value="ECO:0007669"/>
    <property type="project" value="InterPro"/>
</dbReference>
<dbReference type="SUPFAM" id="SSF55347">
    <property type="entry name" value="Glyceraldehyde-3-phosphate dehydrogenase-like, C-terminal domain"/>
    <property type="match status" value="1"/>
</dbReference>
<keyword evidence="4" id="KW-0521">NADP</keyword>
<proteinExistence type="predicted"/>
<evidence type="ECO:0000256" key="3">
    <source>
        <dbReference type="ARBA" id="ARBA00022526"/>
    </source>
</evidence>
<dbReference type="InterPro" id="IPR022674">
    <property type="entry name" value="G6P_DH_NAD-bd"/>
</dbReference>
<dbReference type="PANTHER" id="PTHR23429">
    <property type="entry name" value="GLUCOSE-6-PHOSPHATE 1-DEHYDROGENASE G6PD"/>
    <property type="match status" value="1"/>
</dbReference>
<dbReference type="SUPFAM" id="SSF100950">
    <property type="entry name" value="NagB/RpiA/CoA transferase-like"/>
    <property type="match status" value="1"/>
</dbReference>
<dbReference type="Gene3D" id="3.40.50.1360">
    <property type="match status" value="1"/>
</dbReference>
<evidence type="ECO:0000259" key="10">
    <source>
        <dbReference type="Pfam" id="PF02781"/>
    </source>
</evidence>
<dbReference type="InterPro" id="IPR022675">
    <property type="entry name" value="G6P_DH_C"/>
</dbReference>
<evidence type="ECO:0000259" key="9">
    <source>
        <dbReference type="Pfam" id="PF01182"/>
    </source>
</evidence>
<feature type="domain" description="Glucosamine/galactosamine-6-phosphate isomerase" evidence="9">
    <location>
        <begin position="499"/>
        <end position="740"/>
    </location>
</feature>
<dbReference type="GO" id="GO:0009051">
    <property type="term" value="P:pentose-phosphate shunt, oxidative branch"/>
    <property type="evidence" value="ECO:0007669"/>
    <property type="project" value="TreeGrafter"/>
</dbReference>
<dbReference type="Gene3D" id="3.30.360.10">
    <property type="entry name" value="Dihydrodipicolinate Reductase, domain 2"/>
    <property type="match status" value="2"/>
</dbReference>
<dbReference type="AlphaFoldDB" id="A0A9K3CT02"/>
<evidence type="ECO:0000256" key="6">
    <source>
        <dbReference type="ARBA" id="ARBA00023277"/>
    </source>
</evidence>
<dbReference type="InterPro" id="IPR037171">
    <property type="entry name" value="NagB/RpiA_transferase-like"/>
</dbReference>
<dbReference type="EC" id="1.1.1.49" evidence="2"/>